<proteinExistence type="inferred from homology"/>
<keyword evidence="3 6" id="KW-0805">Transcription regulation</keyword>
<dbReference type="GO" id="GO:0005737">
    <property type="term" value="C:cytoplasm"/>
    <property type="evidence" value="ECO:0007669"/>
    <property type="project" value="UniProtKB-SubCell"/>
</dbReference>
<comment type="subcellular location">
    <subcellularLocation>
        <location evidence="6">Cytoplasm</location>
    </subcellularLocation>
</comment>
<organism evidence="8 9">
    <name type="scientific">Synergistes jonesii</name>
    <dbReference type="NCBI Taxonomy" id="2754"/>
    <lineage>
        <taxon>Bacteria</taxon>
        <taxon>Thermotogati</taxon>
        <taxon>Synergistota</taxon>
        <taxon>Synergistia</taxon>
        <taxon>Synergistales</taxon>
        <taxon>Synergistaceae</taxon>
        <taxon>Synergistes</taxon>
    </lineage>
</organism>
<keyword evidence="4 6" id="KW-0238">DNA-binding</keyword>
<evidence type="ECO:0000313" key="9">
    <source>
        <dbReference type="Proteomes" id="UP000027665"/>
    </source>
</evidence>
<evidence type="ECO:0000256" key="1">
    <source>
        <dbReference type="ARBA" id="ARBA00022490"/>
    </source>
</evidence>
<dbReference type="Proteomes" id="UP000027665">
    <property type="component" value="Unassembled WGS sequence"/>
</dbReference>
<keyword evidence="9" id="KW-1185">Reference proteome</keyword>
<dbReference type="SUPFAM" id="SSF51735">
    <property type="entry name" value="NAD(P)-binding Rossmann-fold domains"/>
    <property type="match status" value="1"/>
</dbReference>
<dbReference type="NCBIfam" id="NF003994">
    <property type="entry name" value="PRK05472.2-3"/>
    <property type="match status" value="1"/>
</dbReference>
<dbReference type="PANTHER" id="PTHR35786:SF1">
    <property type="entry name" value="REDOX-SENSING TRANSCRIPTIONAL REPRESSOR REX 1"/>
    <property type="match status" value="1"/>
</dbReference>
<reference evidence="8 9" key="1">
    <citation type="submission" date="2014-04" db="EMBL/GenBank/DDBJ databases">
        <title>Draft Genome Sequence of Synergistes jonesii.</title>
        <authorList>
            <person name="Coil D.A."/>
            <person name="Eisen J.A."/>
            <person name="Holland-Moritz H.E."/>
        </authorList>
    </citation>
    <scope>NUCLEOTIDE SEQUENCE [LARGE SCALE GENOMIC DNA]</scope>
    <source>
        <strain evidence="8 9">78-1</strain>
    </source>
</reference>
<keyword evidence="5 6" id="KW-0804">Transcription</keyword>
<dbReference type="PATRIC" id="fig|2754.20.peg.71"/>
<accession>A0A073IRZ3</accession>
<keyword evidence="2 6" id="KW-0678">Repressor</keyword>
<dbReference type="GO" id="GO:0051775">
    <property type="term" value="P:response to redox state"/>
    <property type="evidence" value="ECO:0007669"/>
    <property type="project" value="InterPro"/>
</dbReference>
<comment type="function">
    <text evidence="6">Modulates transcription in response to changes in cellular NADH/NAD(+) redox state.</text>
</comment>
<dbReference type="Gene3D" id="3.40.50.720">
    <property type="entry name" value="NAD(P)-binding Rossmann-like Domain"/>
    <property type="match status" value="1"/>
</dbReference>
<evidence type="ECO:0000256" key="6">
    <source>
        <dbReference type="HAMAP-Rule" id="MF_01131"/>
    </source>
</evidence>
<dbReference type="EMBL" id="JMKI01000031">
    <property type="protein sequence ID" value="KEJ92261.1"/>
    <property type="molecule type" value="Genomic_DNA"/>
</dbReference>
<dbReference type="NCBIfam" id="NF003995">
    <property type="entry name" value="PRK05472.2-4"/>
    <property type="match status" value="1"/>
</dbReference>
<evidence type="ECO:0000313" key="8">
    <source>
        <dbReference type="EMBL" id="KEJ92261.1"/>
    </source>
</evidence>
<dbReference type="Pfam" id="PF02629">
    <property type="entry name" value="CoA_binding"/>
    <property type="match status" value="1"/>
</dbReference>
<gene>
    <name evidence="6" type="primary">rex</name>
    <name evidence="8" type="ORF">EH55_04465</name>
</gene>
<dbReference type="STRING" id="2754.EH55_04465"/>
<protein>
    <recommendedName>
        <fullName evidence="6">Redox-sensing transcriptional repressor Rex</fullName>
    </recommendedName>
</protein>
<dbReference type="SMART" id="SM00881">
    <property type="entry name" value="CoA_binding"/>
    <property type="match status" value="1"/>
</dbReference>
<comment type="caution">
    <text evidence="8">The sequence shown here is derived from an EMBL/GenBank/DDBJ whole genome shotgun (WGS) entry which is preliminary data.</text>
</comment>
<dbReference type="GO" id="GO:0003700">
    <property type="term" value="F:DNA-binding transcription factor activity"/>
    <property type="evidence" value="ECO:0007669"/>
    <property type="project" value="UniProtKB-UniRule"/>
</dbReference>
<comment type="subunit">
    <text evidence="6">Homodimer.</text>
</comment>
<dbReference type="InterPro" id="IPR036390">
    <property type="entry name" value="WH_DNA-bd_sf"/>
</dbReference>
<dbReference type="InterPro" id="IPR009718">
    <property type="entry name" value="Rex_DNA-bd_C_dom"/>
</dbReference>
<dbReference type="InterPro" id="IPR022876">
    <property type="entry name" value="Tscrpt_rep_Rex"/>
</dbReference>
<evidence type="ECO:0000256" key="3">
    <source>
        <dbReference type="ARBA" id="ARBA00023015"/>
    </source>
</evidence>
<feature type="binding site" evidence="6">
    <location>
        <begin position="94"/>
        <end position="99"/>
    </location>
    <ligand>
        <name>NAD(+)</name>
        <dbReference type="ChEBI" id="CHEBI:57540"/>
    </ligand>
</feature>
<evidence type="ECO:0000259" key="7">
    <source>
        <dbReference type="SMART" id="SM00881"/>
    </source>
</evidence>
<name>A0A073IRZ3_9BACT</name>
<keyword evidence="6" id="KW-0520">NAD</keyword>
<dbReference type="Pfam" id="PF06971">
    <property type="entry name" value="Put_DNA-bind_N"/>
    <property type="match status" value="1"/>
</dbReference>
<feature type="domain" description="CoA-binding" evidence="7">
    <location>
        <begin position="84"/>
        <end position="184"/>
    </location>
</feature>
<dbReference type="NCBIfam" id="NF003996">
    <property type="entry name" value="PRK05472.2-5"/>
    <property type="match status" value="1"/>
</dbReference>
<evidence type="ECO:0000256" key="2">
    <source>
        <dbReference type="ARBA" id="ARBA00022491"/>
    </source>
</evidence>
<dbReference type="HAMAP" id="MF_01131">
    <property type="entry name" value="Rex"/>
    <property type="match status" value="1"/>
</dbReference>
<evidence type="ECO:0000256" key="5">
    <source>
        <dbReference type="ARBA" id="ARBA00023163"/>
    </source>
</evidence>
<dbReference type="eggNOG" id="COG2344">
    <property type="taxonomic scope" value="Bacteria"/>
</dbReference>
<dbReference type="Gene3D" id="1.10.10.10">
    <property type="entry name" value="Winged helix-like DNA-binding domain superfamily/Winged helix DNA-binding domain"/>
    <property type="match status" value="1"/>
</dbReference>
<evidence type="ECO:0000256" key="4">
    <source>
        <dbReference type="ARBA" id="ARBA00023125"/>
    </source>
</evidence>
<dbReference type="InterPro" id="IPR003781">
    <property type="entry name" value="CoA-bd"/>
</dbReference>
<feature type="DNA-binding region" description="H-T-H motif" evidence="6">
    <location>
        <begin position="19"/>
        <end position="58"/>
    </location>
</feature>
<dbReference type="InterPro" id="IPR036388">
    <property type="entry name" value="WH-like_DNA-bd_sf"/>
</dbReference>
<keyword evidence="1 6" id="KW-0963">Cytoplasm</keyword>
<dbReference type="AlphaFoldDB" id="A0A073IRZ3"/>
<dbReference type="GO" id="GO:0003677">
    <property type="term" value="F:DNA binding"/>
    <property type="evidence" value="ECO:0007669"/>
    <property type="project" value="UniProtKB-UniRule"/>
</dbReference>
<sequence length="218" mass="23081">MDDAKPLSISRQSLQRMPIYLENLKKLRAAGKSHVSAAFLAGELGLHPVQVRKDLAAVSSVDGNPRIGFALAGLIEDMEDFLGCNNANEAVVVGVGNLGRALLSYKNFAGYGLSIIAGFDSDPAVAGTTVHGKEIFSASRITELCGRFGVHIGIITTPASSAQEVCDAMLLGGIKAIWNFAPLHLNIPDDIIITNENLAASFAALSGRLRQQRDAPKL</sequence>
<dbReference type="SUPFAM" id="SSF46785">
    <property type="entry name" value="Winged helix' DNA-binding domain"/>
    <property type="match status" value="1"/>
</dbReference>
<dbReference type="PANTHER" id="PTHR35786">
    <property type="entry name" value="REDOX-SENSING TRANSCRIPTIONAL REPRESSOR REX"/>
    <property type="match status" value="1"/>
</dbReference>
<comment type="similarity">
    <text evidence="6">Belongs to the transcriptional regulatory Rex family.</text>
</comment>
<dbReference type="InterPro" id="IPR036291">
    <property type="entry name" value="NAD(P)-bd_dom_sf"/>
</dbReference>
<dbReference type="GO" id="GO:0045892">
    <property type="term" value="P:negative regulation of DNA-templated transcription"/>
    <property type="evidence" value="ECO:0007669"/>
    <property type="project" value="InterPro"/>
</dbReference>
<dbReference type="OrthoDB" id="9784760at2"/>